<dbReference type="EMBL" id="JACGCM010000679">
    <property type="protein sequence ID" value="KAF6168782.1"/>
    <property type="molecule type" value="Genomic_DNA"/>
</dbReference>
<organism evidence="2 3">
    <name type="scientific">Kingdonia uniflora</name>
    <dbReference type="NCBI Taxonomy" id="39325"/>
    <lineage>
        <taxon>Eukaryota</taxon>
        <taxon>Viridiplantae</taxon>
        <taxon>Streptophyta</taxon>
        <taxon>Embryophyta</taxon>
        <taxon>Tracheophyta</taxon>
        <taxon>Spermatophyta</taxon>
        <taxon>Magnoliopsida</taxon>
        <taxon>Ranunculales</taxon>
        <taxon>Circaeasteraceae</taxon>
        <taxon>Kingdonia</taxon>
    </lineage>
</organism>
<evidence type="ECO:0000313" key="3">
    <source>
        <dbReference type="Proteomes" id="UP000541444"/>
    </source>
</evidence>
<evidence type="ECO:0000256" key="1">
    <source>
        <dbReference type="ARBA" id="ARBA00022448"/>
    </source>
</evidence>
<evidence type="ECO:0000313" key="2">
    <source>
        <dbReference type="EMBL" id="KAF6168782.1"/>
    </source>
</evidence>
<proteinExistence type="predicted"/>
<dbReference type="InterPro" id="IPR027417">
    <property type="entry name" value="P-loop_NTPase"/>
</dbReference>
<dbReference type="Proteomes" id="UP000541444">
    <property type="component" value="Unassembled WGS sequence"/>
</dbReference>
<dbReference type="AlphaFoldDB" id="A0A7J7NPA1"/>
<dbReference type="SUPFAM" id="SSF56574">
    <property type="entry name" value="Serpins"/>
    <property type="match status" value="1"/>
</dbReference>
<name>A0A7J7NPA1_9MAGN</name>
<dbReference type="SUPFAM" id="SSF52540">
    <property type="entry name" value="P-loop containing nucleoside triphosphate hydrolases"/>
    <property type="match status" value="1"/>
</dbReference>
<dbReference type="PANTHER" id="PTHR19241">
    <property type="entry name" value="ATP-BINDING CASSETTE TRANSPORTER"/>
    <property type="match status" value="1"/>
</dbReference>
<gene>
    <name evidence="2" type="ORF">GIB67_012180</name>
</gene>
<reference evidence="2 3" key="1">
    <citation type="journal article" date="2020" name="IScience">
        <title>Genome Sequencing of the Endangered Kingdonia uniflora (Circaeasteraceae, Ranunculales) Reveals Potential Mechanisms of Evolutionary Specialization.</title>
        <authorList>
            <person name="Sun Y."/>
            <person name="Deng T."/>
            <person name="Zhang A."/>
            <person name="Moore M.J."/>
            <person name="Landis J.B."/>
            <person name="Lin N."/>
            <person name="Zhang H."/>
            <person name="Zhang X."/>
            <person name="Huang J."/>
            <person name="Zhang X."/>
            <person name="Sun H."/>
            <person name="Wang H."/>
        </authorList>
    </citation>
    <scope>NUCLEOTIDE SEQUENCE [LARGE SCALE GENOMIC DNA]</scope>
    <source>
        <strain evidence="2">TB1705</strain>
        <tissue evidence="2">Leaf</tissue>
    </source>
</reference>
<dbReference type="Gene3D" id="3.40.50.300">
    <property type="entry name" value="P-loop containing nucleotide triphosphate hydrolases"/>
    <property type="match status" value="1"/>
</dbReference>
<accession>A0A7J7NPA1</accession>
<keyword evidence="1" id="KW-0813">Transport</keyword>
<comment type="caution">
    <text evidence="2">The sequence shown here is derived from an EMBL/GenBank/DDBJ whole genome shotgun (WGS) entry which is preliminary data.</text>
</comment>
<dbReference type="OrthoDB" id="1063785at2759"/>
<sequence>MLAELSRREKGAGIKPDSEIDAFMKAIMLAGQETSLVTDYILKILGLNICADIMVTDDMRRGISGGQKKCVTTGEMLVGPAKALFMDEISIGLDSSTTFQIVKFMKQMVHIVEKVKLSIKVHVRTFLSFLKSWGLNARTEKELRTFYKSSSNLSVLDNKSSWILQLLTVDDPSCHCFEDFKGLRLPYKQYEDSSNLAMYILLPNNRDGLWDLLKKVCSDSEFWKKYAYEISKNSDYYDVGKFRTLKFKISFGFETYEALKEGELDLHFFYDAELDGMAAGLSYDILVKGLEDEGAFNFMSGDVMSVSMAISSGVDFTRKKIKPLNEGSSTENFNY</sequence>
<keyword evidence="3" id="KW-1185">Reference proteome</keyword>
<dbReference type="InterPro" id="IPR036186">
    <property type="entry name" value="Serpin_sf"/>
</dbReference>
<dbReference type="Gene3D" id="2.30.39.10">
    <property type="entry name" value="Alpha-1-antitrypsin, domain 1"/>
    <property type="match status" value="1"/>
</dbReference>
<dbReference type="InterPro" id="IPR042185">
    <property type="entry name" value="Serpin_sf_2"/>
</dbReference>
<protein>
    <submittedName>
        <fullName evidence="2">Uncharacterized protein</fullName>
    </submittedName>
</protein>